<dbReference type="PANTHER" id="PTHR42941:SF1">
    <property type="entry name" value="SLL1037 PROTEIN"/>
    <property type="match status" value="1"/>
</dbReference>
<name>A0A932GN02_UNCTE</name>
<dbReference type="SUPFAM" id="SSF53850">
    <property type="entry name" value="Periplasmic binding protein-like II"/>
    <property type="match status" value="1"/>
</dbReference>
<gene>
    <name evidence="1" type="ORF">HYY65_02700</name>
</gene>
<dbReference type="Proteomes" id="UP000741360">
    <property type="component" value="Unassembled WGS sequence"/>
</dbReference>
<reference evidence="1" key="1">
    <citation type="submission" date="2020-07" db="EMBL/GenBank/DDBJ databases">
        <title>Huge and variable diversity of episymbiotic CPR bacteria and DPANN archaea in groundwater ecosystems.</title>
        <authorList>
            <person name="He C.Y."/>
            <person name="Keren R."/>
            <person name="Whittaker M."/>
            <person name="Farag I.F."/>
            <person name="Doudna J."/>
            <person name="Cate J.H.D."/>
            <person name="Banfield J.F."/>
        </authorList>
    </citation>
    <scope>NUCLEOTIDE SEQUENCE</scope>
    <source>
        <strain evidence="1">NC_groundwater_717_Ag_S-0.2um_59_8</strain>
    </source>
</reference>
<dbReference type="EMBL" id="JACPSX010000045">
    <property type="protein sequence ID" value="MBI3013981.1"/>
    <property type="molecule type" value="Genomic_DNA"/>
</dbReference>
<accession>A0A932GN02</accession>
<proteinExistence type="predicted"/>
<protein>
    <submittedName>
        <fullName evidence="1">TAXI family TRAP transporter solute-binding subunit</fullName>
    </submittedName>
</protein>
<dbReference type="Gene3D" id="3.40.190.10">
    <property type="entry name" value="Periplasmic binding protein-like II"/>
    <property type="match status" value="2"/>
</dbReference>
<dbReference type="InterPro" id="IPR011852">
    <property type="entry name" value="TRAP_TAXI"/>
</dbReference>
<sequence>MKRSQWYRAGGGRLIVSVFALCLAVFLGIFALAGGVEAQGKGGGSLTIATDRIGTTFNAMGSGMAKVVSQFSPMTIIVRPFSGPDAWLPALNQGELNLGAVSAFSSWQAYQAKAEYKQPLPNLRLLRSGEGSLMLGFVVPAKSNLRSVKDLKGKRVSAGWGGHTAIISSVTSALEAAGLKWSDVVEVPVVGAADGVQALMEGRLDASWASFGMPQVRQADARIGVRYIPLESSPQALEIYRRVAFPGAMLKTAKAGSAPGAVADTPMLTYDSYLIANAKVSDEAVRSVLTTLWEHEKDLTVIHPGLRGFVNSAAVTEFPVIPYHPEAIRFYKEKGAWTPKAEAIQK</sequence>
<evidence type="ECO:0000313" key="2">
    <source>
        <dbReference type="Proteomes" id="UP000741360"/>
    </source>
</evidence>
<dbReference type="AlphaFoldDB" id="A0A932GN02"/>
<dbReference type="Pfam" id="PF16868">
    <property type="entry name" value="NMT1_3"/>
    <property type="match status" value="1"/>
</dbReference>
<organism evidence="1 2">
    <name type="scientific">Tectimicrobiota bacterium</name>
    <dbReference type="NCBI Taxonomy" id="2528274"/>
    <lineage>
        <taxon>Bacteria</taxon>
        <taxon>Pseudomonadati</taxon>
        <taxon>Nitrospinota/Tectimicrobiota group</taxon>
        <taxon>Candidatus Tectimicrobiota</taxon>
    </lineage>
</organism>
<dbReference type="PANTHER" id="PTHR42941">
    <property type="entry name" value="SLL1037 PROTEIN"/>
    <property type="match status" value="1"/>
</dbReference>
<dbReference type="NCBIfam" id="TIGR02122">
    <property type="entry name" value="TRAP_TAXI"/>
    <property type="match status" value="1"/>
</dbReference>
<comment type="caution">
    <text evidence="1">The sequence shown here is derived from an EMBL/GenBank/DDBJ whole genome shotgun (WGS) entry which is preliminary data.</text>
</comment>
<evidence type="ECO:0000313" key="1">
    <source>
        <dbReference type="EMBL" id="MBI3013981.1"/>
    </source>
</evidence>